<dbReference type="GO" id="GO:0048471">
    <property type="term" value="C:perinuclear region of cytoplasm"/>
    <property type="evidence" value="ECO:0007669"/>
    <property type="project" value="TreeGrafter"/>
</dbReference>
<dbReference type="InterPro" id="IPR001704">
    <property type="entry name" value="Orexin"/>
</dbReference>
<dbReference type="AlphaFoldDB" id="A0AAD8D0V8"/>
<feature type="chain" id="PRO_5041935682" description="Hypocretin neuropeptide precursor" evidence="20">
    <location>
        <begin position="28"/>
        <end position="126"/>
    </location>
</feature>
<keyword evidence="7" id="KW-1015">Disulfide bond</keyword>
<gene>
    <name evidence="21" type="primary">Hcrt</name>
    <name evidence="21" type="ORF">AOXY_G20409</name>
</gene>
<evidence type="ECO:0000256" key="10">
    <source>
        <dbReference type="ARBA" id="ARBA00023329"/>
    </source>
</evidence>
<comment type="function">
    <text evidence="17">Binds to orexin receptors HCRTR1/OX1R and HCRTR2/OX2R with a high affinity. Stimulates food intake. Modulates pituitary luteinizing hormone secretion in an ovarian steroid-dependent manner.</text>
</comment>
<dbReference type="GO" id="GO:0030431">
    <property type="term" value="P:sleep"/>
    <property type="evidence" value="ECO:0007669"/>
    <property type="project" value="TreeGrafter"/>
</dbReference>
<keyword evidence="20" id="KW-0732">Signal</keyword>
<evidence type="ECO:0000256" key="1">
    <source>
        <dbReference type="ARBA" id="ARBA00004427"/>
    </source>
</evidence>
<evidence type="ECO:0000256" key="20">
    <source>
        <dbReference type="SAM" id="SignalP"/>
    </source>
</evidence>
<name>A0AAD8D0V8_ACIOX</name>
<keyword evidence="10" id="KW-0968">Cytoplasmic vesicle</keyword>
<comment type="function">
    <text evidence="18">Binds to orexin receptor HCRTR2/OX2R only. Stimulates food intake. Modulates pituitary luteinizing hormone secretion in an ovarian steroid-dependent manner.</text>
</comment>
<dbReference type="GO" id="GO:0007218">
    <property type="term" value="P:neuropeptide signaling pathway"/>
    <property type="evidence" value="ECO:0007669"/>
    <property type="project" value="UniProtKB-KW"/>
</dbReference>
<feature type="region of interest" description="Disordered" evidence="19">
    <location>
        <begin position="93"/>
        <end position="126"/>
    </location>
</feature>
<dbReference type="EMBL" id="JAGXEW010000020">
    <property type="protein sequence ID" value="KAK1160282.1"/>
    <property type="molecule type" value="Genomic_DNA"/>
</dbReference>
<comment type="subcellular location">
    <subcellularLocation>
        <location evidence="2">Cytoplasmic vesicle</location>
    </subcellularLocation>
    <subcellularLocation>
        <location evidence="1">Rough endoplasmic reticulum</location>
    </subcellularLocation>
    <subcellularLocation>
        <location evidence="11">Synapse</location>
    </subcellularLocation>
</comment>
<evidence type="ECO:0000256" key="17">
    <source>
        <dbReference type="ARBA" id="ARBA00045659"/>
    </source>
</evidence>
<evidence type="ECO:0000256" key="6">
    <source>
        <dbReference type="ARBA" id="ARBA00023018"/>
    </source>
</evidence>
<evidence type="ECO:0000256" key="3">
    <source>
        <dbReference type="ARBA" id="ARBA00009198"/>
    </source>
</evidence>
<keyword evidence="6" id="KW-0770">Synapse</keyword>
<proteinExistence type="inferred from homology"/>
<evidence type="ECO:0000256" key="12">
    <source>
        <dbReference type="ARBA" id="ARBA00034336"/>
    </source>
</evidence>
<dbReference type="GO" id="GO:0031772">
    <property type="term" value="F:type 2 orexin receptor binding"/>
    <property type="evidence" value="ECO:0007669"/>
    <property type="project" value="TreeGrafter"/>
</dbReference>
<keyword evidence="5" id="KW-0256">Endoplasmic reticulum</keyword>
<dbReference type="GO" id="GO:0042594">
    <property type="term" value="P:response to starvation"/>
    <property type="evidence" value="ECO:0007669"/>
    <property type="project" value="TreeGrafter"/>
</dbReference>
<feature type="compositionally biased region" description="Polar residues" evidence="19">
    <location>
        <begin position="97"/>
        <end position="110"/>
    </location>
</feature>
<feature type="compositionally biased region" description="Low complexity" evidence="19">
    <location>
        <begin position="111"/>
        <end position="126"/>
    </location>
</feature>
<dbReference type="GO" id="GO:0005184">
    <property type="term" value="F:neuropeptide hormone activity"/>
    <property type="evidence" value="ECO:0007669"/>
    <property type="project" value="TreeGrafter"/>
</dbReference>
<dbReference type="GO" id="GO:0042755">
    <property type="term" value="P:eating behavior"/>
    <property type="evidence" value="ECO:0007669"/>
    <property type="project" value="TreeGrafter"/>
</dbReference>
<evidence type="ECO:0000256" key="9">
    <source>
        <dbReference type="ARBA" id="ARBA00023320"/>
    </source>
</evidence>
<comment type="similarity">
    <text evidence="3">Belongs to the orexin family.</text>
</comment>
<keyword evidence="4" id="KW-0027">Amidation</keyword>
<dbReference type="GO" id="GO:0001659">
    <property type="term" value="P:temperature homeostasis"/>
    <property type="evidence" value="ECO:0007669"/>
    <property type="project" value="TreeGrafter"/>
</dbReference>
<evidence type="ECO:0000256" key="7">
    <source>
        <dbReference type="ARBA" id="ARBA00023157"/>
    </source>
</evidence>
<protein>
    <recommendedName>
        <fullName evidence="12">Hypocretin neuropeptide precursor</fullName>
    </recommendedName>
    <alternativeName>
        <fullName evidence="16">Hypocretin</fullName>
    </alternativeName>
    <alternativeName>
        <fullName evidence="13">Orexin precursor</fullName>
    </alternativeName>
    <alternativeName>
        <fullName evidence="15">Prepro-orexin</fullName>
    </alternativeName>
    <alternativeName>
        <fullName evidence="14">Preprohypocretin</fullName>
    </alternativeName>
</protein>
<dbReference type="Proteomes" id="UP001230051">
    <property type="component" value="Unassembled WGS sequence"/>
</dbReference>
<accession>A0AAD8D0V8</accession>
<dbReference type="PROSITE" id="PS51257">
    <property type="entry name" value="PROKAR_LIPOPROTEIN"/>
    <property type="match status" value="1"/>
</dbReference>
<evidence type="ECO:0000256" key="11">
    <source>
        <dbReference type="ARBA" id="ARBA00034103"/>
    </source>
</evidence>
<evidence type="ECO:0000256" key="5">
    <source>
        <dbReference type="ARBA" id="ARBA00022824"/>
    </source>
</evidence>
<evidence type="ECO:0000313" key="21">
    <source>
        <dbReference type="EMBL" id="KAK1160282.1"/>
    </source>
</evidence>
<dbReference type="PANTHER" id="PTHR15173:SF2">
    <property type="entry name" value="HYPOCRETIN NEUROPEPTIDE PRECURSOR"/>
    <property type="match status" value="1"/>
</dbReference>
<dbReference type="GO" id="GO:0005791">
    <property type="term" value="C:rough endoplasmic reticulum"/>
    <property type="evidence" value="ECO:0007669"/>
    <property type="project" value="UniProtKB-SubCell"/>
</dbReference>
<evidence type="ECO:0000256" key="2">
    <source>
        <dbReference type="ARBA" id="ARBA00004541"/>
    </source>
</evidence>
<feature type="signal peptide" evidence="20">
    <location>
        <begin position="1"/>
        <end position="27"/>
    </location>
</feature>
<keyword evidence="8" id="KW-0873">Pyrrolidone carboxylic acid</keyword>
<comment type="caution">
    <text evidence="21">The sequence shown here is derived from an EMBL/GenBank/DDBJ whole genome shotgun (WGS) entry which is preliminary data.</text>
</comment>
<evidence type="ECO:0000256" key="14">
    <source>
        <dbReference type="ARBA" id="ARBA00034354"/>
    </source>
</evidence>
<evidence type="ECO:0000256" key="13">
    <source>
        <dbReference type="ARBA" id="ARBA00034351"/>
    </source>
</evidence>
<dbReference type="GO" id="GO:0045202">
    <property type="term" value="C:synapse"/>
    <property type="evidence" value="ECO:0007669"/>
    <property type="project" value="UniProtKB-SubCell"/>
</dbReference>
<keyword evidence="22" id="KW-1185">Reference proteome</keyword>
<dbReference type="GO" id="GO:0031410">
    <property type="term" value="C:cytoplasmic vesicle"/>
    <property type="evidence" value="ECO:0007669"/>
    <property type="project" value="UniProtKB-SubCell"/>
</dbReference>
<evidence type="ECO:0000256" key="16">
    <source>
        <dbReference type="ARBA" id="ARBA00034371"/>
    </source>
</evidence>
<evidence type="ECO:0000256" key="8">
    <source>
        <dbReference type="ARBA" id="ARBA00023283"/>
    </source>
</evidence>
<sequence length="126" mass="13600">METSTAKKLQTSLFLTLLFSLACDTQTVPDCCRQKTCSCRIYDLLHGTGNHAAGILTLGKRKTDGQAYQSRLYRLLHASGNHAAGILTMGKRGEAGSIQSPDNSMVNQMCPSPSSVLDHYSSSDSM</sequence>
<evidence type="ECO:0000256" key="4">
    <source>
        <dbReference type="ARBA" id="ARBA00022815"/>
    </source>
</evidence>
<evidence type="ECO:0000256" key="18">
    <source>
        <dbReference type="ARBA" id="ARBA00046224"/>
    </source>
</evidence>
<dbReference type="GO" id="GO:0051971">
    <property type="term" value="P:positive regulation of transmission of nerve impulse"/>
    <property type="evidence" value="ECO:0007669"/>
    <property type="project" value="TreeGrafter"/>
</dbReference>
<dbReference type="GO" id="GO:0046928">
    <property type="term" value="P:regulation of neurotransmitter secretion"/>
    <property type="evidence" value="ECO:0007669"/>
    <property type="project" value="TreeGrafter"/>
</dbReference>
<reference evidence="21" key="1">
    <citation type="submission" date="2022-02" db="EMBL/GenBank/DDBJ databases">
        <title>Atlantic sturgeon de novo genome assembly.</title>
        <authorList>
            <person name="Stock M."/>
            <person name="Klopp C."/>
            <person name="Guiguen Y."/>
            <person name="Cabau C."/>
            <person name="Parinello H."/>
            <person name="Santidrian Yebra-Pimentel E."/>
            <person name="Kuhl H."/>
            <person name="Dirks R.P."/>
            <person name="Guessner J."/>
            <person name="Wuertz S."/>
            <person name="Du K."/>
            <person name="Schartl M."/>
        </authorList>
    </citation>
    <scope>NUCLEOTIDE SEQUENCE</scope>
    <source>
        <strain evidence="21">STURGEONOMICS-FGT-2020</strain>
        <tissue evidence="21">Whole blood</tissue>
    </source>
</reference>
<dbReference type="Pfam" id="PF02072">
    <property type="entry name" value="Orexin"/>
    <property type="match status" value="1"/>
</dbReference>
<evidence type="ECO:0000256" key="19">
    <source>
        <dbReference type="SAM" id="MobiDB-lite"/>
    </source>
</evidence>
<organism evidence="21 22">
    <name type="scientific">Acipenser oxyrinchus oxyrinchus</name>
    <dbReference type="NCBI Taxonomy" id="40147"/>
    <lineage>
        <taxon>Eukaryota</taxon>
        <taxon>Metazoa</taxon>
        <taxon>Chordata</taxon>
        <taxon>Craniata</taxon>
        <taxon>Vertebrata</taxon>
        <taxon>Euteleostomi</taxon>
        <taxon>Actinopterygii</taxon>
        <taxon>Chondrostei</taxon>
        <taxon>Acipenseriformes</taxon>
        <taxon>Acipenseridae</taxon>
        <taxon>Acipenser</taxon>
    </lineage>
</organism>
<dbReference type="PRINTS" id="PR01091">
    <property type="entry name" value="OREXINPP"/>
</dbReference>
<keyword evidence="9" id="KW-0527">Neuropeptide</keyword>
<dbReference type="GO" id="GO:0031771">
    <property type="term" value="F:type 1 orexin receptor binding"/>
    <property type="evidence" value="ECO:0007669"/>
    <property type="project" value="TreeGrafter"/>
</dbReference>
<evidence type="ECO:0000256" key="15">
    <source>
        <dbReference type="ARBA" id="ARBA00034367"/>
    </source>
</evidence>
<evidence type="ECO:0000313" key="22">
    <source>
        <dbReference type="Proteomes" id="UP001230051"/>
    </source>
</evidence>
<dbReference type="PANTHER" id="PTHR15173">
    <property type="entry name" value="OREXIN"/>
    <property type="match status" value="1"/>
</dbReference>